<organism evidence="1 2">
    <name type="scientific">Endocarpon pusillum</name>
    <dbReference type="NCBI Taxonomy" id="364733"/>
    <lineage>
        <taxon>Eukaryota</taxon>
        <taxon>Fungi</taxon>
        <taxon>Dikarya</taxon>
        <taxon>Ascomycota</taxon>
        <taxon>Pezizomycotina</taxon>
        <taxon>Eurotiomycetes</taxon>
        <taxon>Chaetothyriomycetidae</taxon>
        <taxon>Verrucariales</taxon>
        <taxon>Verrucariaceae</taxon>
        <taxon>Endocarpon</taxon>
    </lineage>
</organism>
<gene>
    <name evidence="1" type="ORF">GJ744_001629</name>
</gene>
<sequence>MTFPLLSLTLAVFLCPEFGFFGFVIPTFRHTPFISGRPTMAGERERRSLFTSRPLRRTWFSVVRCGVVADKEREVGTGWGGRRIGRRKVMLGR</sequence>
<protein>
    <submittedName>
        <fullName evidence="1">Uncharacterized protein</fullName>
    </submittedName>
</protein>
<dbReference type="Proteomes" id="UP000606974">
    <property type="component" value="Unassembled WGS sequence"/>
</dbReference>
<proteinExistence type="predicted"/>
<name>A0A8H7A9Z3_9EURO</name>
<dbReference type="OrthoDB" id="10652535at2759"/>
<dbReference type="AlphaFoldDB" id="A0A8H7A9Z3"/>
<accession>A0A8H7A9Z3</accession>
<evidence type="ECO:0000313" key="2">
    <source>
        <dbReference type="Proteomes" id="UP000606974"/>
    </source>
</evidence>
<evidence type="ECO:0000313" key="1">
    <source>
        <dbReference type="EMBL" id="KAF7504908.1"/>
    </source>
</evidence>
<comment type="caution">
    <text evidence="1">The sequence shown here is derived from an EMBL/GenBank/DDBJ whole genome shotgun (WGS) entry which is preliminary data.</text>
</comment>
<dbReference type="EMBL" id="JAACFV010000124">
    <property type="protein sequence ID" value="KAF7504908.1"/>
    <property type="molecule type" value="Genomic_DNA"/>
</dbReference>
<reference evidence="1" key="1">
    <citation type="submission" date="2020-02" db="EMBL/GenBank/DDBJ databases">
        <authorList>
            <person name="Palmer J.M."/>
        </authorList>
    </citation>
    <scope>NUCLEOTIDE SEQUENCE</scope>
    <source>
        <strain evidence="1">EPUS1.4</strain>
        <tissue evidence="1">Thallus</tissue>
    </source>
</reference>
<keyword evidence="2" id="KW-1185">Reference proteome</keyword>